<feature type="compositionally biased region" description="Basic and acidic residues" evidence="1">
    <location>
        <begin position="633"/>
        <end position="648"/>
    </location>
</feature>
<reference evidence="3 4" key="1">
    <citation type="journal article" date="2018" name="PLoS ONE">
        <title>The draft genome of Kipferlia bialata reveals reductive genome evolution in fornicate parasites.</title>
        <authorList>
            <person name="Tanifuji G."/>
            <person name="Takabayashi S."/>
            <person name="Kume K."/>
            <person name="Takagi M."/>
            <person name="Nakayama T."/>
            <person name="Kamikawa R."/>
            <person name="Inagaki Y."/>
            <person name="Hashimoto T."/>
        </authorList>
    </citation>
    <scope>NUCLEOTIDE SEQUENCE [LARGE SCALE GENOMIC DNA]</scope>
    <source>
        <strain evidence="3">NY0173</strain>
    </source>
</reference>
<dbReference type="EMBL" id="BDIP01000057">
    <property type="protein sequence ID" value="GIQ79800.1"/>
    <property type="molecule type" value="Genomic_DNA"/>
</dbReference>
<name>A0A9K3GEQ5_9EUKA</name>
<dbReference type="InterPro" id="IPR001214">
    <property type="entry name" value="SET_dom"/>
</dbReference>
<dbReference type="InterPro" id="IPR053185">
    <property type="entry name" value="SET_domain_protein"/>
</dbReference>
<dbReference type="CDD" id="cd20071">
    <property type="entry name" value="SET_SMYD"/>
    <property type="match status" value="2"/>
</dbReference>
<dbReference type="PANTHER" id="PTHR47332:SF4">
    <property type="entry name" value="SET DOMAIN-CONTAINING PROTEIN 5"/>
    <property type="match status" value="1"/>
</dbReference>
<feature type="compositionally biased region" description="Basic residues" evidence="1">
    <location>
        <begin position="650"/>
        <end position="673"/>
    </location>
</feature>
<evidence type="ECO:0000313" key="3">
    <source>
        <dbReference type="EMBL" id="GIQ79800.1"/>
    </source>
</evidence>
<evidence type="ECO:0000259" key="2">
    <source>
        <dbReference type="PROSITE" id="PS50280"/>
    </source>
</evidence>
<dbReference type="Proteomes" id="UP000265618">
    <property type="component" value="Unassembled WGS sequence"/>
</dbReference>
<accession>A0A9K3GEQ5</accession>
<feature type="domain" description="SET" evidence="2">
    <location>
        <begin position="313"/>
        <end position="463"/>
    </location>
</feature>
<dbReference type="InterPro" id="IPR046341">
    <property type="entry name" value="SET_dom_sf"/>
</dbReference>
<comment type="caution">
    <text evidence="3">The sequence shown here is derived from an EMBL/GenBank/DDBJ whole genome shotgun (WGS) entry which is preliminary data.</text>
</comment>
<protein>
    <recommendedName>
        <fullName evidence="2">SET domain-containing protein</fullName>
    </recommendedName>
</protein>
<keyword evidence="4" id="KW-1185">Reference proteome</keyword>
<gene>
    <name evidence="3" type="ORF">KIPB_000499</name>
</gene>
<dbReference type="PROSITE" id="PS50280">
    <property type="entry name" value="SET"/>
    <property type="match status" value="2"/>
</dbReference>
<dbReference type="Pfam" id="PF00856">
    <property type="entry name" value="SET"/>
    <property type="match status" value="2"/>
</dbReference>
<evidence type="ECO:0000313" key="4">
    <source>
        <dbReference type="Proteomes" id="UP000265618"/>
    </source>
</evidence>
<evidence type="ECO:0000256" key="1">
    <source>
        <dbReference type="SAM" id="MobiDB-lite"/>
    </source>
</evidence>
<proteinExistence type="predicted"/>
<dbReference type="PANTHER" id="PTHR47332">
    <property type="entry name" value="SET DOMAIN-CONTAINING PROTEIN 5"/>
    <property type="match status" value="1"/>
</dbReference>
<dbReference type="OrthoDB" id="265717at2759"/>
<sequence>MKAAAYRLTKIKGKGMGLVAARDLKQGSLVVSELPVLFIPGKSNDLLVQEEFAKLHPKKQRQMMELFDVNSTHGGAKTPEGVFITNAYRCPLGNALFPTAARINHSCAPNLTMTHREDTQGRAMIRTACDVREGQELTLCYTDPWLCRQERHEYLERMYDFTCKCSTCSLTGEAMRESERRRERAAVLRVKVAQNLAMCLEHSTPEDLLTEVEEALDIARTELFCEPTIPLMSERAMVLALLCKKPELAQKYADETVRVRLVTEGGHKGLERFRQYAKCPSSHPGAMALGVGSLPAESPDLSAAGRVVPPCYSPMSVVPIEGKGMGVVATRHIIRGELILDEAPLLSLTQLDANLIGGSGASIGSLLLDKLQRISPAQRAAFWQLRETSDSDVGSAARASSIFMCNSTTGADDRMHVYLFGCRFRHNCVPNVLGLDTLSKKNHMRYRAMRDIEEGEEMTVAYVIDDHNFTMGKEELDTLLEQRRVSSCDCELCSLTGPALARSRRRRKKMQALYDESKNYYQPGQLPKLKELISLIEEDIQSPFLVADIHTMALFTALEDEPRSDAAGYHALEALKCKMLSEGDHMGLEQAKAWAERPALARGEKGSTCEYYKPLEFPYVDRDPDMPFAVALRQHEEDVQRQAEEAQQKKAAKKARSKSKKGGQKKKNKGRRH</sequence>
<organism evidence="3 4">
    <name type="scientific">Kipferlia bialata</name>
    <dbReference type="NCBI Taxonomy" id="797122"/>
    <lineage>
        <taxon>Eukaryota</taxon>
        <taxon>Metamonada</taxon>
        <taxon>Carpediemonas-like organisms</taxon>
        <taxon>Kipferlia</taxon>
    </lineage>
</organism>
<feature type="region of interest" description="Disordered" evidence="1">
    <location>
        <begin position="628"/>
        <end position="673"/>
    </location>
</feature>
<feature type="domain" description="SET" evidence="2">
    <location>
        <begin position="4"/>
        <end position="142"/>
    </location>
</feature>
<dbReference type="SMART" id="SM00317">
    <property type="entry name" value="SET"/>
    <property type="match status" value="2"/>
</dbReference>
<dbReference type="SUPFAM" id="SSF82199">
    <property type="entry name" value="SET domain"/>
    <property type="match status" value="2"/>
</dbReference>
<dbReference type="AlphaFoldDB" id="A0A9K3GEQ5"/>
<dbReference type="Gene3D" id="2.170.270.10">
    <property type="entry name" value="SET domain"/>
    <property type="match status" value="2"/>
</dbReference>